<dbReference type="EMBL" id="CAJNRD030001114">
    <property type="protein sequence ID" value="CAG5073943.1"/>
    <property type="molecule type" value="Genomic_DNA"/>
</dbReference>
<dbReference type="PROSITE" id="PS50005">
    <property type="entry name" value="TPR"/>
    <property type="match status" value="7"/>
</dbReference>
<dbReference type="Gene3D" id="1.10.287.110">
    <property type="entry name" value="DnaJ domain"/>
    <property type="match status" value="1"/>
</dbReference>
<dbReference type="SUPFAM" id="SSF48452">
    <property type="entry name" value="TPR-like"/>
    <property type="match status" value="4"/>
</dbReference>
<keyword evidence="3" id="KW-0256">Endoplasmic reticulum</keyword>
<feature type="repeat" description="TPR" evidence="4">
    <location>
        <begin position="56"/>
        <end position="89"/>
    </location>
</feature>
<dbReference type="Pfam" id="PF00226">
    <property type="entry name" value="DnaJ"/>
    <property type="match status" value="1"/>
</dbReference>
<dbReference type="InterPro" id="IPR011990">
    <property type="entry name" value="TPR-like_helical_dom_sf"/>
</dbReference>
<gene>
    <name evidence="8" type="ORF">HICCMSTLAB_LOCUS715</name>
</gene>
<evidence type="ECO:0000313" key="8">
    <source>
        <dbReference type="EMBL" id="CAG5073943.1"/>
    </source>
</evidence>
<dbReference type="PROSITE" id="PS50076">
    <property type="entry name" value="DNAJ_2"/>
    <property type="match status" value="1"/>
</dbReference>
<feature type="repeat" description="TPR" evidence="4">
    <location>
        <begin position="90"/>
        <end position="123"/>
    </location>
</feature>
<dbReference type="InterPro" id="IPR036869">
    <property type="entry name" value="J_dom_sf"/>
</dbReference>
<dbReference type="CDD" id="cd06257">
    <property type="entry name" value="DnaJ"/>
    <property type="match status" value="1"/>
</dbReference>
<reference evidence="8" key="1">
    <citation type="submission" date="2021-04" db="EMBL/GenBank/DDBJ databases">
        <authorList>
            <person name="Chebbi M.A.C M."/>
        </authorList>
    </citation>
    <scope>NUCLEOTIDE SEQUENCE</scope>
</reference>
<proteinExistence type="predicted"/>
<dbReference type="PANTHER" id="PTHR44140:SF2">
    <property type="entry name" value="LD25575P"/>
    <property type="match status" value="1"/>
</dbReference>
<evidence type="ECO:0000256" key="4">
    <source>
        <dbReference type="PROSITE-ProRule" id="PRU00339"/>
    </source>
</evidence>
<dbReference type="GO" id="GO:0051087">
    <property type="term" value="F:protein-folding chaperone binding"/>
    <property type="evidence" value="ECO:0007669"/>
    <property type="project" value="TreeGrafter"/>
</dbReference>
<dbReference type="Pfam" id="PF00515">
    <property type="entry name" value="TPR_1"/>
    <property type="match status" value="1"/>
</dbReference>
<dbReference type="InterPro" id="IPR051727">
    <property type="entry name" value="DnaJ_C3_Co-chaperones"/>
</dbReference>
<feature type="repeat" description="TPR" evidence="4">
    <location>
        <begin position="438"/>
        <end position="471"/>
    </location>
</feature>
<dbReference type="InterPro" id="IPR001623">
    <property type="entry name" value="DnaJ_domain"/>
</dbReference>
<feature type="chain" id="PRO_5035272190" evidence="6">
    <location>
        <begin position="20"/>
        <end position="928"/>
    </location>
</feature>
<comment type="subcellular location">
    <subcellularLocation>
        <location evidence="1">Endoplasmic reticulum</location>
    </subcellularLocation>
</comment>
<feature type="repeat" description="TPR" evidence="4">
    <location>
        <begin position="370"/>
        <end position="403"/>
    </location>
</feature>
<feature type="repeat" description="TPR" evidence="4">
    <location>
        <begin position="771"/>
        <end position="804"/>
    </location>
</feature>
<evidence type="ECO:0000256" key="1">
    <source>
        <dbReference type="ARBA" id="ARBA00004240"/>
    </source>
</evidence>
<keyword evidence="2 6" id="KW-0732">Signal</keyword>
<dbReference type="PANTHER" id="PTHR44140">
    <property type="entry name" value="LD25575P"/>
    <property type="match status" value="1"/>
</dbReference>
<keyword evidence="4" id="KW-0802">TPR repeat</keyword>
<dbReference type="GO" id="GO:0005783">
    <property type="term" value="C:endoplasmic reticulum"/>
    <property type="evidence" value="ECO:0007669"/>
    <property type="project" value="UniProtKB-SubCell"/>
</dbReference>
<dbReference type="Gene3D" id="1.25.40.10">
    <property type="entry name" value="Tetratricopeptide repeat domain"/>
    <property type="match status" value="4"/>
</dbReference>
<dbReference type="SUPFAM" id="SSF46565">
    <property type="entry name" value="Chaperone J-domain"/>
    <property type="match status" value="1"/>
</dbReference>
<dbReference type="Pfam" id="PF13174">
    <property type="entry name" value="TPR_6"/>
    <property type="match status" value="1"/>
</dbReference>
<feature type="domain" description="J" evidence="7">
    <location>
        <begin position="825"/>
        <end position="893"/>
    </location>
</feature>
<organism evidence="8 9">
    <name type="scientific">Cotesia congregata</name>
    <name type="common">Parasitoid wasp</name>
    <name type="synonym">Apanteles congregatus</name>
    <dbReference type="NCBI Taxonomy" id="51543"/>
    <lineage>
        <taxon>Eukaryota</taxon>
        <taxon>Metazoa</taxon>
        <taxon>Ecdysozoa</taxon>
        <taxon>Arthropoda</taxon>
        <taxon>Hexapoda</taxon>
        <taxon>Insecta</taxon>
        <taxon>Pterygota</taxon>
        <taxon>Neoptera</taxon>
        <taxon>Endopterygota</taxon>
        <taxon>Hymenoptera</taxon>
        <taxon>Apocrita</taxon>
        <taxon>Ichneumonoidea</taxon>
        <taxon>Braconidae</taxon>
        <taxon>Microgastrinae</taxon>
        <taxon>Cotesia</taxon>
    </lineage>
</organism>
<feature type="region of interest" description="Disordered" evidence="5">
    <location>
        <begin position="882"/>
        <end position="911"/>
    </location>
</feature>
<feature type="compositionally biased region" description="Basic and acidic residues" evidence="5">
    <location>
        <begin position="882"/>
        <end position="902"/>
    </location>
</feature>
<evidence type="ECO:0000256" key="3">
    <source>
        <dbReference type="ARBA" id="ARBA00022824"/>
    </source>
</evidence>
<feature type="repeat" description="TPR" evidence="4">
    <location>
        <begin position="404"/>
        <end position="437"/>
    </location>
</feature>
<evidence type="ECO:0000313" key="9">
    <source>
        <dbReference type="Proteomes" id="UP000786811"/>
    </source>
</evidence>
<feature type="signal peptide" evidence="6">
    <location>
        <begin position="1"/>
        <end position="19"/>
    </location>
</feature>
<dbReference type="OrthoDB" id="1726119at2759"/>
<dbReference type="SMART" id="SM00028">
    <property type="entry name" value="TPR"/>
    <property type="match status" value="12"/>
</dbReference>
<accession>A0A8J2E995</accession>
<evidence type="ECO:0000256" key="5">
    <source>
        <dbReference type="SAM" id="MobiDB-lite"/>
    </source>
</evidence>
<dbReference type="AlphaFoldDB" id="A0A8J2E995"/>
<dbReference type="Pfam" id="PF13432">
    <property type="entry name" value="TPR_16"/>
    <property type="match status" value="1"/>
</dbReference>
<sequence length="928" mass="106596">MFPGGFLFILLNLYSDVGGNNVNEHLEMGRSFLMRGQLQDALTHCHAAVDGDPNNYRTYYQRGIAYLALEKPKVALQDFDKVLELKPDFIAARFQRASVLFKLGQFDKARQDYQVVLEVEPTNDEALKYYYLIDEVRDIIDHAKSQVTSGRYYKAVELITSAIESCPWNAELRELRAECHVANKDYMNAVADFHSAAKLLSDNTEGLLKLSKFLYRLGHVSESLNEIRSCLKRDPEHKECFKFYKKIKDVAKNLEEASLAEESRDHPKCVKTALKALKLESNVEDVKLKIYQLLCSCMSHTDPNSAVEYCREALKLHKDQISLYDRAEASLTALASREQTNSRTFMYWSAKSLLARQPSAAPDSLGGSDVDKHLEMGRSFLMRGQLQDALTHCHAAVDGDPNNYRTYYQRGIAYLALEKPKFALQDFDKVLDLKPDFIAARFQRASVLFKQGQFEKARQDYQVVLEVEPTNDEALKYYYLIDEVRDTIDHAKSQVTSGRYYKAVELITSAIESCPWNAELRELRAECHVANKDYMNAVTDFHSAAKLLSDNTEGLLKLSKFLYRLGHLEVEPTNDEALKYYYLIDEVRDTIDHAKSQVTSGRCYEAVKLITSTIESCPWNAELRELRAECHVANKDYMNAVTDFHSAAKLLSDNTEGLLKLSKFLYRLGHVSESLNEIRSCLKRDPEHKECFKFYKKIKDVAKNLEEASLAEESRDHPKCVKTALKALKLESDVENVKLKIYQLLCKCMPHTDPNSAVEYCQEALKLHKDQNSLCDRAEAYLAAEMYDDAIIDLKQALEIDPNFQRAKELLQTAQQRQKMSESRDYYKILGVNRNAPKKEIIKAYRKAAQTWHPDNFQDGEEKKRAEKKFIDIAAAKEVLTDPEKRAKFDRGEDPLDPESGRHPSNFNPFQEFHQFHGSPFQFKFHFN</sequence>
<evidence type="ECO:0000256" key="6">
    <source>
        <dbReference type="SAM" id="SignalP"/>
    </source>
</evidence>
<dbReference type="GO" id="GO:0034975">
    <property type="term" value="P:protein folding in endoplasmic reticulum"/>
    <property type="evidence" value="ECO:0007669"/>
    <property type="project" value="TreeGrafter"/>
</dbReference>
<evidence type="ECO:0000259" key="7">
    <source>
        <dbReference type="PROSITE" id="PS50076"/>
    </source>
</evidence>
<evidence type="ECO:0000256" key="2">
    <source>
        <dbReference type="ARBA" id="ARBA00022729"/>
    </source>
</evidence>
<dbReference type="Proteomes" id="UP000786811">
    <property type="component" value="Unassembled WGS sequence"/>
</dbReference>
<protein>
    <submittedName>
        <fullName evidence="8">Similar to DNAJC3: DnaJ homolog subfamily C member 3 (Homo sapiens)</fullName>
    </submittedName>
</protein>
<dbReference type="Pfam" id="PF13181">
    <property type="entry name" value="TPR_8"/>
    <property type="match status" value="1"/>
</dbReference>
<dbReference type="PRINTS" id="PR00625">
    <property type="entry name" value="JDOMAIN"/>
</dbReference>
<comment type="caution">
    <text evidence="8">The sequence shown here is derived from an EMBL/GenBank/DDBJ whole genome shotgun (WGS) entry which is preliminary data.</text>
</comment>
<keyword evidence="9" id="KW-1185">Reference proteome</keyword>
<name>A0A8J2E995_COTCN</name>
<dbReference type="GO" id="GO:0051787">
    <property type="term" value="F:misfolded protein binding"/>
    <property type="evidence" value="ECO:0007669"/>
    <property type="project" value="TreeGrafter"/>
</dbReference>
<dbReference type="SMART" id="SM00271">
    <property type="entry name" value="DnaJ"/>
    <property type="match status" value="1"/>
</dbReference>
<feature type="repeat" description="TPR" evidence="4">
    <location>
        <begin position="22"/>
        <end position="55"/>
    </location>
</feature>
<dbReference type="FunFam" id="1.10.287.110:FF:000015">
    <property type="entry name" value="dnaJ homolog subfamily C member 3"/>
    <property type="match status" value="1"/>
</dbReference>
<dbReference type="InterPro" id="IPR019734">
    <property type="entry name" value="TPR_rpt"/>
</dbReference>